<dbReference type="SUPFAM" id="SSF102114">
    <property type="entry name" value="Radical SAM enzymes"/>
    <property type="match status" value="1"/>
</dbReference>
<dbReference type="Gene3D" id="3.20.20.70">
    <property type="entry name" value="Aldolase class I"/>
    <property type="match status" value="1"/>
</dbReference>
<dbReference type="AlphaFoldDB" id="A0A0F8WP26"/>
<accession>A0A0F8WP26</accession>
<protein>
    <recommendedName>
        <fullName evidence="1">4Fe4S-binding SPASM domain-containing protein</fullName>
    </recommendedName>
</protein>
<dbReference type="Pfam" id="PF13186">
    <property type="entry name" value="SPASM"/>
    <property type="match status" value="1"/>
</dbReference>
<comment type="caution">
    <text evidence="2">The sequence shown here is derived from an EMBL/GenBank/DDBJ whole genome shotgun (WGS) entry which is preliminary data.</text>
</comment>
<dbReference type="InterPro" id="IPR023885">
    <property type="entry name" value="4Fe4S-binding_SPASM_dom"/>
</dbReference>
<dbReference type="EMBL" id="LAZR01063873">
    <property type="protein sequence ID" value="KKK58642.1"/>
    <property type="molecule type" value="Genomic_DNA"/>
</dbReference>
<organism evidence="2">
    <name type="scientific">marine sediment metagenome</name>
    <dbReference type="NCBI Taxonomy" id="412755"/>
    <lineage>
        <taxon>unclassified sequences</taxon>
        <taxon>metagenomes</taxon>
        <taxon>ecological metagenomes</taxon>
    </lineage>
</organism>
<feature type="domain" description="4Fe4S-binding SPASM" evidence="1">
    <location>
        <begin position="10"/>
        <end position="64"/>
    </location>
</feature>
<dbReference type="CDD" id="cd21109">
    <property type="entry name" value="SPASM"/>
    <property type="match status" value="1"/>
</dbReference>
<dbReference type="InterPro" id="IPR013785">
    <property type="entry name" value="Aldolase_TIM"/>
</dbReference>
<proteinExistence type="predicted"/>
<reference evidence="2" key="1">
    <citation type="journal article" date="2015" name="Nature">
        <title>Complex archaea that bridge the gap between prokaryotes and eukaryotes.</title>
        <authorList>
            <person name="Spang A."/>
            <person name="Saw J.H."/>
            <person name="Jorgensen S.L."/>
            <person name="Zaremba-Niedzwiedzka K."/>
            <person name="Martijn J."/>
            <person name="Lind A.E."/>
            <person name="van Eijk R."/>
            <person name="Schleper C."/>
            <person name="Guy L."/>
            <person name="Ettema T.J."/>
        </authorList>
    </citation>
    <scope>NUCLEOTIDE SEQUENCE</scope>
</reference>
<name>A0A0F8WP26_9ZZZZ</name>
<evidence type="ECO:0000313" key="2">
    <source>
        <dbReference type="EMBL" id="KKK58642.1"/>
    </source>
</evidence>
<sequence>GVSTICAKNCLAGIVRAYITPTMDLLACNIVNSSVMGNLKNSTLSEVWFSPEAEIIRNRNYPPCFAM</sequence>
<gene>
    <name evidence="2" type="ORF">LCGC14_3042360</name>
</gene>
<evidence type="ECO:0000259" key="1">
    <source>
        <dbReference type="Pfam" id="PF13186"/>
    </source>
</evidence>
<feature type="non-terminal residue" evidence="2">
    <location>
        <position position="1"/>
    </location>
</feature>
<dbReference type="InterPro" id="IPR058240">
    <property type="entry name" value="rSAM_sf"/>
</dbReference>